<dbReference type="Proteomes" id="UP000765160">
    <property type="component" value="Unassembled WGS sequence"/>
</dbReference>
<organism evidence="1 2">
    <name type="scientific">Falsiroseomonas frigidaquae</name>
    <dbReference type="NCBI Taxonomy" id="487318"/>
    <lineage>
        <taxon>Bacteria</taxon>
        <taxon>Pseudomonadati</taxon>
        <taxon>Pseudomonadota</taxon>
        <taxon>Alphaproteobacteria</taxon>
        <taxon>Acetobacterales</taxon>
        <taxon>Roseomonadaceae</taxon>
        <taxon>Falsiroseomonas</taxon>
    </lineage>
</organism>
<dbReference type="EMBL" id="JAAVTX010000003">
    <property type="protein sequence ID" value="NKE44974.1"/>
    <property type="molecule type" value="Genomic_DNA"/>
</dbReference>
<protein>
    <submittedName>
        <fullName evidence="1">Uncharacterized protein</fullName>
    </submittedName>
</protein>
<dbReference type="RefSeq" id="WP_168049473.1">
    <property type="nucleotide sequence ID" value="NZ_JAATJR010000003.1"/>
</dbReference>
<sequence>MRLVRFERPSESQPDIYINPDYVIRVREWGKPEDPQTAIFLEGDEPRIVVVGEIAEVTAKLVGESTK</sequence>
<reference evidence="1 2" key="1">
    <citation type="submission" date="2020-03" db="EMBL/GenBank/DDBJ databases">
        <title>Roseomonas selenitidurans sp. nov. isolated from soil.</title>
        <authorList>
            <person name="Liu H."/>
        </authorList>
    </citation>
    <scope>NUCLEOTIDE SEQUENCE [LARGE SCALE GENOMIC DNA]</scope>
    <source>
        <strain evidence="1 2">JCM 15073</strain>
    </source>
</reference>
<gene>
    <name evidence="1" type="ORF">HB662_09305</name>
</gene>
<proteinExistence type="predicted"/>
<accession>A0ABX1EY69</accession>
<keyword evidence="2" id="KW-1185">Reference proteome</keyword>
<evidence type="ECO:0000313" key="2">
    <source>
        <dbReference type="Proteomes" id="UP000765160"/>
    </source>
</evidence>
<comment type="caution">
    <text evidence="1">The sequence shown here is derived from an EMBL/GenBank/DDBJ whole genome shotgun (WGS) entry which is preliminary data.</text>
</comment>
<evidence type="ECO:0000313" key="1">
    <source>
        <dbReference type="EMBL" id="NKE44974.1"/>
    </source>
</evidence>
<name>A0ABX1EY69_9PROT</name>